<sequence>MFKVSKELLARAICRRFVHDVIEIDAAPVRFFGYIWRCSRNGRLCVIVGDTQQKLLAKLLEAKAGLTVDELAGEVDLTRSAVKQHLSGMERSGYVQHTSSKSGGRPRFLYTLTESGIDLFPKRYSWFSRVMFESLRKKIGASKFGAYMFELGVDMSAAAIPRLVGKTRVERVVEIVKIMNETGFAARVTSPGKGEKLPRIECKNCVFHDLSKDYTEVCQFDLGFLSGLMGAPIEHQECMQRGGQACRFRFLPTA</sequence>
<name>A0A2U8QGC8_9BRAD</name>
<dbReference type="RefSeq" id="WP_244637411.1">
    <property type="nucleotide sequence ID" value="NZ_CP050066.2"/>
</dbReference>
<dbReference type="InterPro" id="IPR027395">
    <property type="entry name" value="WH_DNA-bd_dom"/>
</dbReference>
<reference evidence="2 3" key="1">
    <citation type="journal article" date="2020" name="Int. J. Syst. Evol. Microbiol.">
        <title>Description and complete genome sequences of Bradyrhizobium symbiodeficiens sp. nov., a non-symbiotic bacterium associated with legumes native to Canada.</title>
        <authorList>
            <person name="Bromfield E.S.P."/>
            <person name="Cloutier S."/>
            <person name="Nguyen H.D.T."/>
        </authorList>
    </citation>
    <scope>NUCLEOTIDE SEQUENCE [LARGE SCALE GENOMIC DNA]</scope>
    <source>
        <strain evidence="2 3">101S1MB</strain>
    </source>
</reference>
<dbReference type="Gene3D" id="1.10.10.10">
    <property type="entry name" value="Winged helix-like DNA-binding domain superfamily/Winged helix DNA-binding domain"/>
    <property type="match status" value="1"/>
</dbReference>
<dbReference type="Gene3D" id="3.30.1380.20">
    <property type="entry name" value="Trafficking protein particle complex subunit 3"/>
    <property type="match status" value="1"/>
</dbReference>
<dbReference type="CDD" id="cd00090">
    <property type="entry name" value="HTH_ARSR"/>
    <property type="match status" value="1"/>
</dbReference>
<evidence type="ECO:0000259" key="1">
    <source>
        <dbReference type="Pfam" id="PF13601"/>
    </source>
</evidence>
<dbReference type="EMBL" id="CP050066">
    <property type="protein sequence ID" value="QIP11012.2"/>
    <property type="molecule type" value="Genomic_DNA"/>
</dbReference>
<dbReference type="AlphaFoldDB" id="A0A2U8QGC8"/>
<accession>A0A2U8QGC8</accession>
<dbReference type="InterPro" id="IPR036390">
    <property type="entry name" value="WH_DNA-bd_sf"/>
</dbReference>
<feature type="domain" description="Winged helix DNA-binding" evidence="1">
    <location>
        <begin position="59"/>
        <end position="130"/>
    </location>
</feature>
<dbReference type="Proteomes" id="UP000500895">
    <property type="component" value="Chromosome"/>
</dbReference>
<dbReference type="InterPro" id="IPR011991">
    <property type="entry name" value="ArsR-like_HTH"/>
</dbReference>
<proteinExistence type="predicted"/>
<dbReference type="Pfam" id="PF13601">
    <property type="entry name" value="HTH_34"/>
    <property type="match status" value="1"/>
</dbReference>
<dbReference type="GO" id="GO:0006355">
    <property type="term" value="P:regulation of DNA-templated transcription"/>
    <property type="evidence" value="ECO:0007669"/>
    <property type="project" value="UniProtKB-ARBA"/>
</dbReference>
<evidence type="ECO:0000313" key="2">
    <source>
        <dbReference type="EMBL" id="QIP11012.2"/>
    </source>
</evidence>
<dbReference type="InterPro" id="IPR036388">
    <property type="entry name" value="WH-like_DNA-bd_sf"/>
</dbReference>
<evidence type="ECO:0000313" key="3">
    <source>
        <dbReference type="Proteomes" id="UP000500895"/>
    </source>
</evidence>
<protein>
    <submittedName>
        <fullName evidence="2">Transcriptional regulator</fullName>
    </submittedName>
</protein>
<dbReference type="SUPFAM" id="SSF46785">
    <property type="entry name" value="Winged helix' DNA-binding domain"/>
    <property type="match status" value="1"/>
</dbReference>
<organism evidence="2 3">
    <name type="scientific">Bradyrhizobium symbiodeficiens</name>
    <dbReference type="NCBI Taxonomy" id="1404367"/>
    <lineage>
        <taxon>Bacteria</taxon>
        <taxon>Pseudomonadati</taxon>
        <taxon>Pseudomonadota</taxon>
        <taxon>Alphaproteobacteria</taxon>
        <taxon>Hyphomicrobiales</taxon>
        <taxon>Nitrobacteraceae</taxon>
        <taxon>Bradyrhizobium</taxon>
    </lineage>
</organism>
<gene>
    <name evidence="2" type="ORF">HAV00_23475</name>
</gene>